<dbReference type="InterPro" id="IPR023828">
    <property type="entry name" value="Peptidase_S8_Ser-AS"/>
</dbReference>
<organism evidence="9">
    <name type="scientific">Desertifilum tharense IPPAS B-1220</name>
    <dbReference type="NCBI Taxonomy" id="1781255"/>
    <lineage>
        <taxon>Bacteria</taxon>
        <taxon>Bacillati</taxon>
        <taxon>Cyanobacteriota</taxon>
        <taxon>Cyanophyceae</taxon>
        <taxon>Desertifilales</taxon>
        <taxon>Desertifilaceae</taxon>
        <taxon>Desertifilum</taxon>
    </lineage>
</organism>
<dbReference type="PROSITE" id="PS00138">
    <property type="entry name" value="SUBTILASE_SER"/>
    <property type="match status" value="1"/>
</dbReference>
<evidence type="ECO:0000259" key="8">
    <source>
        <dbReference type="Pfam" id="PF00082"/>
    </source>
</evidence>
<dbReference type="RefSeq" id="WP_069967373.1">
    <property type="nucleotide sequence ID" value="NZ_CM124774.1"/>
</dbReference>
<dbReference type="PROSITE" id="PS00136">
    <property type="entry name" value="SUBTILASE_ASP"/>
    <property type="match status" value="1"/>
</dbReference>
<dbReference type="GO" id="GO:0006508">
    <property type="term" value="P:proteolysis"/>
    <property type="evidence" value="ECO:0007669"/>
    <property type="project" value="UniProtKB-KW"/>
</dbReference>
<evidence type="ECO:0000313" key="9">
    <source>
        <dbReference type="EMBL" id="OEJ74985.1"/>
    </source>
</evidence>
<evidence type="ECO:0000256" key="5">
    <source>
        <dbReference type="PIRSR" id="PIRSR615500-1"/>
    </source>
</evidence>
<dbReference type="SUPFAM" id="SSF52743">
    <property type="entry name" value="Subtilisin-like"/>
    <property type="match status" value="1"/>
</dbReference>
<accession>A0A1E5QJY4</accession>
<feature type="active site" description="Charge relay system" evidence="5 6">
    <location>
        <position position="587"/>
    </location>
</feature>
<dbReference type="InterPro" id="IPR015500">
    <property type="entry name" value="Peptidase_S8_subtilisin-rel"/>
</dbReference>
<dbReference type="InterPro" id="IPR000209">
    <property type="entry name" value="Peptidase_S8/S53_dom"/>
</dbReference>
<sequence>MLDINTNFDSNFYLSTNPDVAEGLNTGVVSSALEHFQNFGKFEGRAPSLFFDPEFYLSFYNDVAEAVSSGQTTAIDHFLTQGQFEDRDPIAQFNTDYYLAYNPDILEAVESSRQTPDPLTAYQHFLQFGQFENREFSDPLNPIRRPEFEDVFTPRDYLTNNPDVAEAVARGETTAIAHYLEFGEAEERPGTSVRFGIIADGKPISGNNTTFQISQLAENGSLKGFSAASDLFVGTGASEQIYNFALATANRIKITLDNLTADADLSLYNDRNNNGIFELTELVALSQNAGTQADVIEIHSLYPSDRYYAIVSQFEGDTEYELTLEVTPIQFPLETAVDVGLLGQTPTRFDGNLSGDDPVKTYRFSLDAPSNIDINLSNIDSSRVQIELLQDINNNGQVDEGEVWRIFPGLVERLAIEDGNAVEPRLSFLGLPAGEYFIGVSQMDLQAETTPYSLNLSAISAQPSFQSLYGYGRIDAAAAVARAIGEMPFAPSEYSPSVDINNAGDLNLIQVPAVWNRGFTGKGVIVAVIDDGVDGEHPGLKDNMWVNVGEIPGNGIDDDNNGFVDDVRGWDFVDNDNNPQPPPKEVHGTHVAGTVAARNDNADWVLSNGQTVNSVGVAHEATIMPIRATGVEKIEDFAQPIANAIRYAVDNGARILQMSLGFDPDWRIPNIELVEDALRYAKERGVVAVIASGNERANKGVTEPIFPAILSTQGLAIAVGAISRDNEYTTFSNPAGTQPRSYVTAPGYEVLSVLPGGSYNKLSGTSMATPHVSGVIALMLQANPNLTPDRVAQILIETANPNGIGLQVQLNQ</sequence>
<feature type="active site" description="Charge relay system" evidence="5 6">
    <location>
        <position position="530"/>
    </location>
</feature>
<dbReference type="PROSITE" id="PS51892">
    <property type="entry name" value="SUBTILASE"/>
    <property type="match status" value="1"/>
</dbReference>
<dbReference type="SUPFAM" id="SSF89260">
    <property type="entry name" value="Collagen-binding domain"/>
    <property type="match status" value="2"/>
</dbReference>
<evidence type="ECO:0000256" key="7">
    <source>
        <dbReference type="RuleBase" id="RU003355"/>
    </source>
</evidence>
<dbReference type="PROSITE" id="PS00018">
    <property type="entry name" value="EF_HAND_1"/>
    <property type="match status" value="1"/>
</dbReference>
<comment type="caution">
    <text evidence="9">The sequence shown here is derived from an EMBL/GenBank/DDBJ whole genome shotgun (WGS) entry which is preliminary data.</text>
</comment>
<evidence type="ECO:0000256" key="6">
    <source>
        <dbReference type="PROSITE-ProRule" id="PRU01240"/>
    </source>
</evidence>
<dbReference type="Pfam" id="PF00082">
    <property type="entry name" value="Peptidase_S8"/>
    <property type="match status" value="1"/>
</dbReference>
<dbReference type="PRINTS" id="PR00723">
    <property type="entry name" value="SUBTILISIN"/>
</dbReference>
<protein>
    <recommendedName>
        <fullName evidence="8">Peptidase S8/S53 domain-containing protein</fullName>
    </recommendedName>
</protein>
<dbReference type="CDD" id="cd07473">
    <property type="entry name" value="Peptidases_S8_Subtilisin_like"/>
    <property type="match status" value="1"/>
</dbReference>
<evidence type="ECO:0000256" key="4">
    <source>
        <dbReference type="ARBA" id="ARBA00022825"/>
    </source>
</evidence>
<proteinExistence type="inferred from homology"/>
<dbReference type="Gene3D" id="2.60.120.380">
    <property type="match status" value="2"/>
</dbReference>
<feature type="active site" description="Charge relay system" evidence="5 6">
    <location>
        <position position="766"/>
    </location>
</feature>
<evidence type="ECO:0000256" key="3">
    <source>
        <dbReference type="ARBA" id="ARBA00022801"/>
    </source>
</evidence>
<dbReference type="STRING" id="1781255.BH720_11630"/>
<dbReference type="Gene3D" id="3.40.50.200">
    <property type="entry name" value="Peptidase S8/S53 domain"/>
    <property type="match status" value="1"/>
</dbReference>
<dbReference type="GO" id="GO:0004252">
    <property type="term" value="F:serine-type endopeptidase activity"/>
    <property type="evidence" value="ECO:0007669"/>
    <property type="project" value="UniProtKB-UniRule"/>
</dbReference>
<dbReference type="InterPro" id="IPR034204">
    <property type="entry name" value="PfSUB1-like_cat_dom"/>
</dbReference>
<dbReference type="InterPro" id="IPR023827">
    <property type="entry name" value="Peptidase_S8_Asp-AS"/>
</dbReference>
<evidence type="ECO:0000256" key="2">
    <source>
        <dbReference type="ARBA" id="ARBA00022670"/>
    </source>
</evidence>
<dbReference type="PANTHER" id="PTHR43399">
    <property type="entry name" value="SUBTILISIN-RELATED"/>
    <property type="match status" value="1"/>
</dbReference>
<keyword evidence="2 6" id="KW-0645">Protease</keyword>
<dbReference type="OrthoDB" id="9798386at2"/>
<comment type="similarity">
    <text evidence="1 6 7">Belongs to the peptidase S8 family.</text>
</comment>
<dbReference type="PROSITE" id="PS00137">
    <property type="entry name" value="SUBTILASE_HIS"/>
    <property type="match status" value="1"/>
</dbReference>
<dbReference type="EMBL" id="MJGC01000057">
    <property type="protein sequence ID" value="OEJ74985.1"/>
    <property type="molecule type" value="Genomic_DNA"/>
</dbReference>
<dbReference type="PANTHER" id="PTHR43399:SF4">
    <property type="entry name" value="CELL WALL-ASSOCIATED PROTEASE"/>
    <property type="match status" value="1"/>
</dbReference>
<dbReference type="InterPro" id="IPR051048">
    <property type="entry name" value="Peptidase_S8/S53_subtilisin"/>
</dbReference>
<reference evidence="9" key="1">
    <citation type="submission" date="2016-09" db="EMBL/GenBank/DDBJ databases">
        <title>Draft genome of thermotolerant cyanobacterium Desertifilum sp. strain IPPAS B-1220.</title>
        <authorList>
            <person name="Sinetova M.A."/>
            <person name="Bolakhan K."/>
            <person name="Zayadan B.K."/>
            <person name="Mironov K.S."/>
            <person name="Ustinova V."/>
            <person name="Kupriyanova E.V."/>
            <person name="Sidorov R.A."/>
            <person name="Skrypnik A.N."/>
            <person name="Gogoleva N.E."/>
            <person name="Gogolev Y.V."/>
            <person name="Los D.A."/>
        </authorList>
    </citation>
    <scope>NUCLEOTIDE SEQUENCE [LARGE SCALE GENOMIC DNA]</scope>
    <source>
        <strain evidence="9">IPPAS B-1220</strain>
    </source>
</reference>
<dbReference type="InterPro" id="IPR022398">
    <property type="entry name" value="Peptidase_S8_His-AS"/>
</dbReference>
<keyword evidence="3 6" id="KW-0378">Hydrolase</keyword>
<keyword evidence="4 6" id="KW-0720">Serine protease</keyword>
<name>A0A1E5QJY4_9CYAN</name>
<dbReference type="AlphaFoldDB" id="A0A1E5QJY4"/>
<feature type="domain" description="Peptidase S8/S53" evidence="8">
    <location>
        <begin position="521"/>
        <end position="801"/>
    </location>
</feature>
<gene>
    <name evidence="9" type="ORF">BH720_11630</name>
</gene>
<dbReference type="InterPro" id="IPR018247">
    <property type="entry name" value="EF_Hand_1_Ca_BS"/>
</dbReference>
<evidence type="ECO:0000256" key="1">
    <source>
        <dbReference type="ARBA" id="ARBA00011073"/>
    </source>
</evidence>
<dbReference type="InterPro" id="IPR036852">
    <property type="entry name" value="Peptidase_S8/S53_dom_sf"/>
</dbReference>